<keyword evidence="4 9" id="KW-0349">Heme</keyword>
<dbReference type="Pfam" id="PF00067">
    <property type="entry name" value="p450"/>
    <property type="match status" value="1"/>
</dbReference>
<dbReference type="GO" id="GO:0020037">
    <property type="term" value="F:heme binding"/>
    <property type="evidence" value="ECO:0007669"/>
    <property type="project" value="InterPro"/>
</dbReference>
<dbReference type="InterPro" id="IPR036396">
    <property type="entry name" value="Cyt_P450_sf"/>
</dbReference>
<evidence type="ECO:0000256" key="5">
    <source>
        <dbReference type="ARBA" id="ARBA00022723"/>
    </source>
</evidence>
<evidence type="ECO:0000256" key="7">
    <source>
        <dbReference type="ARBA" id="ARBA00023004"/>
    </source>
</evidence>
<dbReference type="OrthoDB" id="2789670at2759"/>
<evidence type="ECO:0000256" key="10">
    <source>
        <dbReference type="RuleBase" id="RU000461"/>
    </source>
</evidence>
<proteinExistence type="inferred from homology"/>
<dbReference type="GO" id="GO:0016705">
    <property type="term" value="F:oxidoreductase activity, acting on paired donors, with incorporation or reduction of molecular oxygen"/>
    <property type="evidence" value="ECO:0007669"/>
    <property type="project" value="InterPro"/>
</dbReference>
<organism evidence="11 12">
    <name type="scientific">Leucocoprinus leucothites</name>
    <dbReference type="NCBI Taxonomy" id="201217"/>
    <lineage>
        <taxon>Eukaryota</taxon>
        <taxon>Fungi</taxon>
        <taxon>Dikarya</taxon>
        <taxon>Basidiomycota</taxon>
        <taxon>Agaricomycotina</taxon>
        <taxon>Agaricomycetes</taxon>
        <taxon>Agaricomycetidae</taxon>
        <taxon>Agaricales</taxon>
        <taxon>Agaricineae</taxon>
        <taxon>Agaricaceae</taxon>
        <taxon>Leucocoprinus</taxon>
    </lineage>
</organism>
<dbReference type="PROSITE" id="PS00086">
    <property type="entry name" value="CYTOCHROME_P450"/>
    <property type="match status" value="1"/>
</dbReference>
<dbReference type="Proteomes" id="UP000559027">
    <property type="component" value="Unassembled WGS sequence"/>
</dbReference>
<comment type="cofactor">
    <cofactor evidence="1 9">
        <name>heme</name>
        <dbReference type="ChEBI" id="CHEBI:30413"/>
    </cofactor>
</comment>
<evidence type="ECO:0000256" key="4">
    <source>
        <dbReference type="ARBA" id="ARBA00022617"/>
    </source>
</evidence>
<dbReference type="CDD" id="cd11065">
    <property type="entry name" value="CYP64-like"/>
    <property type="match status" value="1"/>
</dbReference>
<name>A0A8H5D5T7_9AGAR</name>
<dbReference type="PANTHER" id="PTHR46300:SF7">
    <property type="entry name" value="P450, PUTATIVE (EUROFUNG)-RELATED"/>
    <property type="match status" value="1"/>
</dbReference>
<comment type="similarity">
    <text evidence="3 10">Belongs to the cytochrome P450 family.</text>
</comment>
<keyword evidence="8 10" id="KW-0503">Monooxygenase</keyword>
<evidence type="ECO:0008006" key="13">
    <source>
        <dbReference type="Google" id="ProtNLM"/>
    </source>
</evidence>
<keyword evidence="6 10" id="KW-0560">Oxidoreductase</keyword>
<evidence type="ECO:0000256" key="9">
    <source>
        <dbReference type="PIRSR" id="PIRSR602401-1"/>
    </source>
</evidence>
<dbReference type="GO" id="GO:0005506">
    <property type="term" value="F:iron ion binding"/>
    <property type="evidence" value="ECO:0007669"/>
    <property type="project" value="InterPro"/>
</dbReference>
<evidence type="ECO:0000256" key="2">
    <source>
        <dbReference type="ARBA" id="ARBA00005179"/>
    </source>
</evidence>
<dbReference type="PANTHER" id="PTHR46300">
    <property type="entry name" value="P450, PUTATIVE (EUROFUNG)-RELATED-RELATED"/>
    <property type="match status" value="1"/>
</dbReference>
<keyword evidence="12" id="KW-1185">Reference proteome</keyword>
<evidence type="ECO:0000313" key="12">
    <source>
        <dbReference type="Proteomes" id="UP000559027"/>
    </source>
</evidence>
<reference evidence="11 12" key="1">
    <citation type="journal article" date="2020" name="ISME J.">
        <title>Uncovering the hidden diversity of litter-decomposition mechanisms in mushroom-forming fungi.</title>
        <authorList>
            <person name="Floudas D."/>
            <person name="Bentzer J."/>
            <person name="Ahren D."/>
            <person name="Johansson T."/>
            <person name="Persson P."/>
            <person name="Tunlid A."/>
        </authorList>
    </citation>
    <scope>NUCLEOTIDE SEQUENCE [LARGE SCALE GENOMIC DNA]</scope>
    <source>
        <strain evidence="11 12">CBS 146.42</strain>
    </source>
</reference>
<evidence type="ECO:0000256" key="1">
    <source>
        <dbReference type="ARBA" id="ARBA00001971"/>
    </source>
</evidence>
<dbReference type="InterPro" id="IPR001128">
    <property type="entry name" value="Cyt_P450"/>
</dbReference>
<keyword evidence="7 9" id="KW-0408">Iron</keyword>
<protein>
    <recommendedName>
        <fullName evidence="13">Cytochrome P450</fullName>
    </recommendedName>
</protein>
<dbReference type="PRINTS" id="PR00463">
    <property type="entry name" value="EP450I"/>
</dbReference>
<dbReference type="InterPro" id="IPR017972">
    <property type="entry name" value="Cyt_P450_CS"/>
</dbReference>
<dbReference type="InterPro" id="IPR002401">
    <property type="entry name" value="Cyt_P450_E_grp-I"/>
</dbReference>
<accession>A0A8H5D5T7</accession>
<gene>
    <name evidence="11" type="ORF">D9756_007313</name>
</gene>
<keyword evidence="5 9" id="KW-0479">Metal-binding</keyword>
<evidence type="ECO:0000256" key="3">
    <source>
        <dbReference type="ARBA" id="ARBA00010617"/>
    </source>
</evidence>
<dbReference type="AlphaFoldDB" id="A0A8H5D5T7"/>
<evidence type="ECO:0000256" key="8">
    <source>
        <dbReference type="ARBA" id="ARBA00023033"/>
    </source>
</evidence>
<dbReference type="Gene3D" id="1.10.630.10">
    <property type="entry name" value="Cytochrome P450"/>
    <property type="match status" value="1"/>
</dbReference>
<dbReference type="SUPFAM" id="SSF48264">
    <property type="entry name" value="Cytochrome P450"/>
    <property type="match status" value="1"/>
</dbReference>
<feature type="binding site" description="axial binding residue" evidence="9">
    <location>
        <position position="446"/>
    </location>
    <ligand>
        <name>heme</name>
        <dbReference type="ChEBI" id="CHEBI:30413"/>
    </ligand>
    <ligandPart>
        <name>Fe</name>
        <dbReference type="ChEBI" id="CHEBI:18248"/>
    </ligandPart>
</feature>
<dbReference type="EMBL" id="JAACJO010000009">
    <property type="protein sequence ID" value="KAF5354109.1"/>
    <property type="molecule type" value="Genomic_DNA"/>
</dbReference>
<dbReference type="InterPro" id="IPR050364">
    <property type="entry name" value="Cytochrome_P450_fung"/>
</dbReference>
<dbReference type="GO" id="GO:0004497">
    <property type="term" value="F:monooxygenase activity"/>
    <property type="evidence" value="ECO:0007669"/>
    <property type="project" value="UniProtKB-KW"/>
</dbReference>
<evidence type="ECO:0000313" key="11">
    <source>
        <dbReference type="EMBL" id="KAF5354109.1"/>
    </source>
</evidence>
<comment type="pathway">
    <text evidence="2">Secondary metabolite biosynthesis.</text>
</comment>
<sequence>MMNDLTRPPVLFTGALIIIWYLKRHFRRSQDNPHGLPLPPGPQGYPIIGNLFDLPTWKPWLVYNELFKIYGDMVYMNVLGQGFLVLGSSKRTYDLFEKRSSNYSDRAQVPMMDLMGYDYNVGLFPYGPWWRYHRRIFHDFLHPNIVGSHEPTQTAASRTLLRNILRSPEDFLDLIRLSFASTIMRIVYGVDVKDIHDPYIKNVEKAMHGLSDAGTPGNYLVNLLPAMRHIPSWFPGAGWKRMAKSFQAINREVAFTPFERVKERMALGEASTSVAATLIERLSDFEPVKKEEEETVYRNTCALAYFAGADTTVSSVQSFFMAMCLYPDIQKRAQAELDAVLKGRLPEFTDRPVLPYINALVKETLRWQPVTPLAVPHMATNADTYNGFFIPKGTIVFGNTWSILHNPETYKNPEEYNPERFLKDGKLASGVVEPASAAFGFGRRICVGRFLSDSSLFSTIAHVLSVYDIKPGLDGDGKEVKFKPDVTPGIVSYPVPFSCRIIPRSSAAENLIRDSQAAE</sequence>
<comment type="caution">
    <text evidence="11">The sequence shown here is derived from an EMBL/GenBank/DDBJ whole genome shotgun (WGS) entry which is preliminary data.</text>
</comment>
<evidence type="ECO:0000256" key="6">
    <source>
        <dbReference type="ARBA" id="ARBA00023002"/>
    </source>
</evidence>
<dbReference type="PRINTS" id="PR00385">
    <property type="entry name" value="P450"/>
</dbReference>